<sequence>MSRGMTHNRPRLQTLKPAIATLDTRTAMPPPKVANPFYLSTAWRALVAEVTAERGPLCQDPLCKRASRYASRVFADHVVELQDGGAPLDKGNILLRCGSCHTRKTLAVRAERQRA</sequence>
<dbReference type="Proteomes" id="UP000184485">
    <property type="component" value="Unassembled WGS sequence"/>
</dbReference>
<evidence type="ECO:0000259" key="1">
    <source>
        <dbReference type="Pfam" id="PF01844"/>
    </source>
</evidence>
<feature type="domain" description="HNH" evidence="1">
    <location>
        <begin position="63"/>
        <end position="105"/>
    </location>
</feature>
<reference evidence="2 3" key="1">
    <citation type="submission" date="2016-11" db="EMBL/GenBank/DDBJ databases">
        <authorList>
            <person name="Jaros S."/>
            <person name="Januszkiewicz K."/>
            <person name="Wedrychowicz H."/>
        </authorList>
    </citation>
    <scope>NUCLEOTIDE SEQUENCE [LARGE SCALE GENOMIC DNA]</scope>
    <source>
        <strain evidence="2 3">DSM 19436</strain>
    </source>
</reference>
<keyword evidence="3" id="KW-1185">Reference proteome</keyword>
<dbReference type="STRING" id="1122133.SAMN02745157_1453"/>
<dbReference type="AlphaFoldDB" id="A0A1M4Y8M3"/>
<organism evidence="2 3">
    <name type="scientific">Kaistia soli DSM 19436</name>
    <dbReference type="NCBI Taxonomy" id="1122133"/>
    <lineage>
        <taxon>Bacteria</taxon>
        <taxon>Pseudomonadati</taxon>
        <taxon>Pseudomonadota</taxon>
        <taxon>Alphaproteobacteria</taxon>
        <taxon>Hyphomicrobiales</taxon>
        <taxon>Kaistiaceae</taxon>
        <taxon>Kaistia</taxon>
    </lineage>
</organism>
<evidence type="ECO:0000313" key="2">
    <source>
        <dbReference type="EMBL" id="SHF01953.1"/>
    </source>
</evidence>
<dbReference type="GO" id="GO:0003676">
    <property type="term" value="F:nucleic acid binding"/>
    <property type="evidence" value="ECO:0007669"/>
    <property type="project" value="InterPro"/>
</dbReference>
<accession>A0A1M4Y8M3</accession>
<dbReference type="Pfam" id="PF01844">
    <property type="entry name" value="HNH"/>
    <property type="match status" value="1"/>
</dbReference>
<evidence type="ECO:0000313" key="3">
    <source>
        <dbReference type="Proteomes" id="UP000184485"/>
    </source>
</evidence>
<name>A0A1M4Y8M3_9HYPH</name>
<dbReference type="GO" id="GO:0008270">
    <property type="term" value="F:zinc ion binding"/>
    <property type="evidence" value="ECO:0007669"/>
    <property type="project" value="InterPro"/>
</dbReference>
<protein>
    <submittedName>
        <fullName evidence="2">HNH endonuclease</fullName>
    </submittedName>
</protein>
<dbReference type="InterPro" id="IPR002711">
    <property type="entry name" value="HNH"/>
</dbReference>
<dbReference type="EMBL" id="FQUP01000001">
    <property type="protein sequence ID" value="SHF01953.1"/>
    <property type="molecule type" value="Genomic_DNA"/>
</dbReference>
<dbReference type="GO" id="GO:0004519">
    <property type="term" value="F:endonuclease activity"/>
    <property type="evidence" value="ECO:0007669"/>
    <property type="project" value="UniProtKB-KW"/>
</dbReference>
<keyword evidence="2" id="KW-0540">Nuclease</keyword>
<gene>
    <name evidence="2" type="ORF">SAMN02745157_1453</name>
</gene>
<proteinExistence type="predicted"/>
<keyword evidence="2" id="KW-0255">Endonuclease</keyword>
<keyword evidence="2" id="KW-0378">Hydrolase</keyword>